<dbReference type="EMBL" id="JX649876">
    <property type="protein sequence ID" value="AGC71581.1"/>
    <property type="molecule type" value="Genomic_DNA"/>
</dbReference>
<dbReference type="GO" id="GO:0015627">
    <property type="term" value="C:type II protein secretion system complex"/>
    <property type="evidence" value="ECO:0007669"/>
    <property type="project" value="InterPro"/>
</dbReference>
<dbReference type="InterPro" id="IPR000983">
    <property type="entry name" value="Bac_GSPG_pilin"/>
</dbReference>
<reference evidence="3" key="1">
    <citation type="submission" date="2012-09" db="EMBL/GenBank/DDBJ databases">
        <title>Metagenomic Characterization of a Microbial Community in Wastewater Detects High Levels of Antibiotic Resistance.</title>
        <authorList>
            <person name="Abrams M."/>
            <person name="Caldwell A."/>
            <person name="Vandaei E."/>
            <person name="Lee W."/>
            <person name="Perrott J."/>
            <person name="Khan S.Y."/>
            <person name="Ta J."/>
            <person name="Romero D."/>
            <person name="Nguyen V."/>
            <person name="Pourmand N."/>
            <person name="Ouverney C.C."/>
        </authorList>
    </citation>
    <scope>NUCLEOTIDE SEQUENCE</scope>
</reference>
<evidence type="ECO:0000313" key="3">
    <source>
        <dbReference type="EMBL" id="AGC71581.1"/>
    </source>
</evidence>
<dbReference type="AlphaFoldDB" id="L7VW54"/>
<keyword evidence="2" id="KW-1133">Transmembrane helix</keyword>
<name>L7VW54_9BACT</name>
<dbReference type="InterPro" id="IPR045584">
    <property type="entry name" value="Pilin-like"/>
</dbReference>
<feature type="transmembrane region" description="Helical" evidence="2">
    <location>
        <begin position="12"/>
        <end position="33"/>
    </location>
</feature>
<sequence length="140" mass="15549">MVNVKRERGFTLLELIIVIAIIGILATIAMPALKDMPRRANEAVLKTNLRTIRDLLDQYYGDQGHYPASLEVLVEKGYARQVPYDPLTKSFETWQLVFEEPDPLAEPAETDLPEGGEPGIIDVHSGSPLIALDGTAYADW</sequence>
<keyword evidence="2" id="KW-0472">Membrane</keyword>
<dbReference type="GO" id="GO:0015628">
    <property type="term" value="P:protein secretion by the type II secretion system"/>
    <property type="evidence" value="ECO:0007669"/>
    <property type="project" value="InterPro"/>
</dbReference>
<dbReference type="PROSITE" id="PS00409">
    <property type="entry name" value="PROKAR_NTER_METHYL"/>
    <property type="match status" value="1"/>
</dbReference>
<keyword evidence="1" id="KW-0488">Methylation</keyword>
<dbReference type="Pfam" id="PF07963">
    <property type="entry name" value="N_methyl"/>
    <property type="match status" value="1"/>
</dbReference>
<keyword evidence="2" id="KW-0812">Transmembrane</keyword>
<dbReference type="InterPro" id="IPR012902">
    <property type="entry name" value="N_methyl_site"/>
</dbReference>
<dbReference type="Gene3D" id="3.30.700.10">
    <property type="entry name" value="Glycoprotein, Type 4 Pilin"/>
    <property type="match status" value="1"/>
</dbReference>
<proteinExistence type="predicted"/>
<protein>
    <submittedName>
        <fullName evidence="3">Putative secretion system X protein GspG-like 2</fullName>
    </submittedName>
</protein>
<dbReference type="PANTHER" id="PTHR30093:SF47">
    <property type="entry name" value="TYPE IV PILUS NON-CORE MINOR PILIN PILE"/>
    <property type="match status" value="1"/>
</dbReference>
<organism evidence="3">
    <name type="scientific">uncultured bacterium A1Q1_fos_517</name>
    <dbReference type="NCBI Taxonomy" id="1256582"/>
    <lineage>
        <taxon>Bacteria</taxon>
        <taxon>environmental samples</taxon>
    </lineage>
</organism>
<dbReference type="SUPFAM" id="SSF54523">
    <property type="entry name" value="Pili subunits"/>
    <property type="match status" value="1"/>
</dbReference>
<dbReference type="NCBIfam" id="TIGR02532">
    <property type="entry name" value="IV_pilin_GFxxxE"/>
    <property type="match status" value="1"/>
</dbReference>
<evidence type="ECO:0000256" key="2">
    <source>
        <dbReference type="SAM" id="Phobius"/>
    </source>
</evidence>
<dbReference type="PRINTS" id="PR00813">
    <property type="entry name" value="BCTERIALGSPG"/>
</dbReference>
<evidence type="ECO:0000256" key="1">
    <source>
        <dbReference type="ARBA" id="ARBA00022481"/>
    </source>
</evidence>
<accession>L7VW54</accession>
<dbReference type="PANTHER" id="PTHR30093">
    <property type="entry name" value="GENERAL SECRETION PATHWAY PROTEIN G"/>
    <property type="match status" value="1"/>
</dbReference>